<gene>
    <name evidence="2" type="ORF">LPB19_03570</name>
</gene>
<organism evidence="2 3">
    <name type="scientific">Marinobacter salinisoli</name>
    <dbReference type="NCBI Taxonomy" id="2769486"/>
    <lineage>
        <taxon>Bacteria</taxon>
        <taxon>Pseudomonadati</taxon>
        <taxon>Pseudomonadota</taxon>
        <taxon>Gammaproteobacteria</taxon>
        <taxon>Pseudomonadales</taxon>
        <taxon>Marinobacteraceae</taxon>
        <taxon>Marinobacter</taxon>
    </lineage>
</organism>
<evidence type="ECO:0000313" key="2">
    <source>
        <dbReference type="EMBL" id="QSP95509.1"/>
    </source>
</evidence>
<keyword evidence="1" id="KW-1133">Transmembrane helix</keyword>
<accession>A0ABX7MTL3</accession>
<dbReference type="RefSeq" id="WP_206644748.1">
    <property type="nucleotide sequence ID" value="NZ_CP071247.1"/>
</dbReference>
<dbReference type="Proteomes" id="UP000663555">
    <property type="component" value="Chromosome"/>
</dbReference>
<protein>
    <submittedName>
        <fullName evidence="2">Uncharacterized protein</fullName>
    </submittedName>
</protein>
<keyword evidence="1" id="KW-0812">Transmembrane</keyword>
<name>A0ABX7MTL3_9GAMM</name>
<feature type="transmembrane region" description="Helical" evidence="1">
    <location>
        <begin position="93"/>
        <end position="114"/>
    </location>
</feature>
<dbReference type="EMBL" id="CP071247">
    <property type="protein sequence ID" value="QSP95509.1"/>
    <property type="molecule type" value="Genomic_DNA"/>
</dbReference>
<keyword evidence="1" id="KW-0472">Membrane</keyword>
<evidence type="ECO:0000313" key="3">
    <source>
        <dbReference type="Proteomes" id="UP000663555"/>
    </source>
</evidence>
<evidence type="ECO:0000256" key="1">
    <source>
        <dbReference type="SAM" id="Phobius"/>
    </source>
</evidence>
<proteinExistence type="predicted"/>
<sequence>MEWNYQKKEKKEAEIRRIIEACLHEAGLDENLIQTTAREFLENAIRVTPPEMERVSLDMVTMAPSGRGGGRSSKAGNIKLNIRALFESVSSGVFTVVSATQVTWALPFAAILLWNSIWRNMQIRLSETEAVTLWVMWQVKSQKLTVKESHIKPAVDAHAQKYERQTLSERDIKHALQNLAKIGCIKPSKKERDKWSLCEWISPRYR</sequence>
<reference evidence="2 3" key="1">
    <citation type="submission" date="2021-03" db="EMBL/GenBank/DDBJ databases">
        <title>Genome sequencing of Marinobacter sp. LPB0319.</title>
        <authorList>
            <person name="Kim J."/>
        </authorList>
    </citation>
    <scope>NUCLEOTIDE SEQUENCE [LARGE SCALE GENOMIC DNA]</scope>
    <source>
        <strain evidence="2 3">LPB0319</strain>
    </source>
</reference>
<keyword evidence="3" id="KW-1185">Reference proteome</keyword>